<name>A0ACC2KRB4_PERAE</name>
<evidence type="ECO:0000313" key="1">
    <source>
        <dbReference type="EMBL" id="KAJ8623724.1"/>
    </source>
</evidence>
<dbReference type="Proteomes" id="UP001234297">
    <property type="component" value="Chromosome 11"/>
</dbReference>
<accession>A0ACC2KRB4</accession>
<keyword evidence="2" id="KW-1185">Reference proteome</keyword>
<gene>
    <name evidence="1" type="ORF">MRB53_032254</name>
</gene>
<sequence>MADSTESILDNLTSKMTEVLSRVQTSSSPITDSPMVPISIKLDGSNYGLWSQVVEMYISGKDKLGYINGDYPYPPETDPSFRKWRTENAMVKGWLINSMDHSLVVNFIRYPTAKQVWDAAATTYFDGIDTSQVYELRRRVSRMKQACGSIEKYYNNLQGLWREIDFRRPNPMKCAIDIQSYNSILQEERVYTFLDGLDDRLDHVRSDVLRLQPFPSIEQAYAHVRREDLRQSVMISEAEAVTSGAVMAIKGVKTSQSQKSGSSSRSKGHADGNKCTHCGSTRHTRDTCFKLHGYPDWWHELQARKKRDAPATEDVLGRAAMATAKSLLSLIPVTEPFASTPDQGNCGQVFFNSTTRNDGAWIIDSGATDHMTFDPNDFSNTTQPQRTCIANANGATYPVTGAGTVPLSPSLSLAHTLLVPSLSNKLMSGETQVEEMNWLMAPVGEHGTGNREVEPHEVPPEMEYVELRNEEAKKPGNEETENTEYPQSPHSSVPEDPPPENVPEVSTPATPLHANILDPSIGYVLPVRHNRGKPPNRYSPDEEGRKSKYPIANYVSTQGLERLEACPQQGWLKLFKNPEGYRAEESADEMTQLGKDHIQRNPPWATLIDVWKSKNLPKLIANLISHSFRMCASLFGSNGSNAHARCLFPFLLHMPERKYKLALSYTVLVVCCGASFSVLCLLRQKEANERTSRGPVTTAPRETLREFGVGLPQLIYP</sequence>
<evidence type="ECO:0000313" key="2">
    <source>
        <dbReference type="Proteomes" id="UP001234297"/>
    </source>
</evidence>
<reference evidence="1 2" key="1">
    <citation type="journal article" date="2022" name="Hortic Res">
        <title>A haplotype resolved chromosomal level avocado genome allows analysis of novel avocado genes.</title>
        <authorList>
            <person name="Nath O."/>
            <person name="Fletcher S.J."/>
            <person name="Hayward A."/>
            <person name="Shaw L.M."/>
            <person name="Masouleh A.K."/>
            <person name="Furtado A."/>
            <person name="Henry R.J."/>
            <person name="Mitter N."/>
        </authorList>
    </citation>
    <scope>NUCLEOTIDE SEQUENCE [LARGE SCALE GENOMIC DNA]</scope>
    <source>
        <strain evidence="2">cv. Hass</strain>
    </source>
</reference>
<organism evidence="1 2">
    <name type="scientific">Persea americana</name>
    <name type="common">Avocado</name>
    <dbReference type="NCBI Taxonomy" id="3435"/>
    <lineage>
        <taxon>Eukaryota</taxon>
        <taxon>Viridiplantae</taxon>
        <taxon>Streptophyta</taxon>
        <taxon>Embryophyta</taxon>
        <taxon>Tracheophyta</taxon>
        <taxon>Spermatophyta</taxon>
        <taxon>Magnoliopsida</taxon>
        <taxon>Magnoliidae</taxon>
        <taxon>Laurales</taxon>
        <taxon>Lauraceae</taxon>
        <taxon>Persea</taxon>
    </lineage>
</organism>
<protein>
    <submittedName>
        <fullName evidence="1">Uncharacterized protein</fullName>
    </submittedName>
</protein>
<proteinExistence type="predicted"/>
<dbReference type="EMBL" id="CM056819">
    <property type="protein sequence ID" value="KAJ8623724.1"/>
    <property type="molecule type" value="Genomic_DNA"/>
</dbReference>
<comment type="caution">
    <text evidence="1">The sequence shown here is derived from an EMBL/GenBank/DDBJ whole genome shotgun (WGS) entry which is preliminary data.</text>
</comment>